<comment type="caution">
    <text evidence="3">The sequence shown here is derived from an EMBL/GenBank/DDBJ whole genome shotgun (WGS) entry which is preliminary data.</text>
</comment>
<dbReference type="STRING" id="1121937.GCA_000423125_02634"/>
<dbReference type="SUPFAM" id="SSF50952">
    <property type="entry name" value="Soluble quinoprotein glucose dehydrogenase"/>
    <property type="match status" value="1"/>
</dbReference>
<evidence type="ECO:0000313" key="3">
    <source>
        <dbReference type="EMBL" id="HAN29720.1"/>
    </source>
</evidence>
<evidence type="ECO:0000259" key="2">
    <source>
        <dbReference type="Pfam" id="PF07995"/>
    </source>
</evidence>
<evidence type="ECO:0000313" key="4">
    <source>
        <dbReference type="Proteomes" id="UP000259273"/>
    </source>
</evidence>
<protein>
    <recommendedName>
        <fullName evidence="2">Glucose/Sorbosone dehydrogenase domain-containing protein</fullName>
    </recommendedName>
</protein>
<reference evidence="3 4" key="1">
    <citation type="journal article" date="2018" name="Nat. Biotechnol.">
        <title>A standardized bacterial taxonomy based on genome phylogeny substantially revises the tree of life.</title>
        <authorList>
            <person name="Parks D.H."/>
            <person name="Chuvochina M."/>
            <person name="Waite D.W."/>
            <person name="Rinke C."/>
            <person name="Skarshewski A."/>
            <person name="Chaumeil P.A."/>
            <person name="Hugenholtz P."/>
        </authorList>
    </citation>
    <scope>NUCLEOTIDE SEQUENCE [LARGE SCALE GENOMIC DNA]</scope>
    <source>
        <strain evidence="3">UBA9158</strain>
    </source>
</reference>
<dbReference type="AlphaFoldDB" id="A0A3C1KSN1"/>
<name>A0A3C1KSN1_9GAMM</name>
<feature type="signal peptide" evidence="1">
    <location>
        <begin position="1"/>
        <end position="23"/>
    </location>
</feature>
<dbReference type="InterPro" id="IPR012938">
    <property type="entry name" value="Glc/Sorbosone_DH"/>
</dbReference>
<organism evidence="3 4">
    <name type="scientific">Haliea salexigens</name>
    <dbReference type="NCBI Taxonomy" id="287487"/>
    <lineage>
        <taxon>Bacteria</taxon>
        <taxon>Pseudomonadati</taxon>
        <taxon>Pseudomonadota</taxon>
        <taxon>Gammaproteobacteria</taxon>
        <taxon>Cellvibrionales</taxon>
        <taxon>Halieaceae</taxon>
        <taxon>Haliea</taxon>
    </lineage>
</organism>
<keyword evidence="1" id="KW-0732">Signal</keyword>
<evidence type="ECO:0000256" key="1">
    <source>
        <dbReference type="SAM" id="SignalP"/>
    </source>
</evidence>
<dbReference type="PANTHER" id="PTHR19328:SF75">
    <property type="entry name" value="ALDOSE SUGAR DEHYDROGENASE YLII"/>
    <property type="match status" value="1"/>
</dbReference>
<dbReference type="EMBL" id="DMND01000251">
    <property type="protein sequence ID" value="HAN29720.1"/>
    <property type="molecule type" value="Genomic_DNA"/>
</dbReference>
<proteinExistence type="predicted"/>
<feature type="chain" id="PRO_5017579702" description="Glucose/Sorbosone dehydrogenase domain-containing protein" evidence="1">
    <location>
        <begin position="24"/>
        <end position="391"/>
    </location>
</feature>
<accession>A0A3C1KSN1</accession>
<dbReference type="Gene3D" id="2.120.10.30">
    <property type="entry name" value="TolB, C-terminal domain"/>
    <property type="match status" value="1"/>
</dbReference>
<gene>
    <name evidence="3" type="ORF">DCP75_18750</name>
</gene>
<dbReference type="PANTHER" id="PTHR19328">
    <property type="entry name" value="HEDGEHOG-INTERACTING PROTEIN"/>
    <property type="match status" value="1"/>
</dbReference>
<feature type="domain" description="Glucose/Sorbosone dehydrogenase" evidence="2">
    <location>
        <begin position="47"/>
        <end position="373"/>
    </location>
</feature>
<sequence>MRALARTLLPCTLLLLFAGAASGQSQEVRHSTYHDYRIVPVVDGLIRPWSMAFLPNGDMLVTEQPGRLRIVREGRLLEQPVSGVPEVFYKGQGGLLDVVLHPDFASNRLLYLSYSKPLEDEESTTAVIRGRYSDGALSDVEEVFVAQSRGRGHYGSRLAFDEQGYLFISVGDRQVPPTGDLAAHPAQQLSDHHGVIVRLHDDGRIPADNPFVQDAKALPETWSYGHRNPQGMALDRASSTLWITEHGPQGGDELNRITPGANYGWPVIGYGVNYGVGTTIHATTHADGMEQPLKIWVPSIATSGLALYRGSAFPNWDGYLFAGGLSGQQLTLLGMEDGKVVHEETLARDIGRLRDVRTGPDGYVYLALDDRGAKPSAIVRLEPVPIAQRFE</sequence>
<dbReference type="InterPro" id="IPR011041">
    <property type="entry name" value="Quinoprot_gluc/sorb_DH_b-prop"/>
</dbReference>
<dbReference type="Proteomes" id="UP000259273">
    <property type="component" value="Unassembled WGS sequence"/>
</dbReference>
<dbReference type="Pfam" id="PF07995">
    <property type="entry name" value="GSDH"/>
    <property type="match status" value="1"/>
</dbReference>
<dbReference type="InterPro" id="IPR011042">
    <property type="entry name" value="6-blade_b-propeller_TolB-like"/>
</dbReference>